<evidence type="ECO:0000313" key="1">
    <source>
        <dbReference type="EMBL" id="BAI62152.1"/>
    </source>
</evidence>
<keyword evidence="2" id="KW-1185">Reference proteome</keyword>
<dbReference type="eggNOG" id="arCOG01210">
    <property type="taxonomic scope" value="Archaea"/>
</dbReference>
<proteinExistence type="predicted"/>
<dbReference type="KEGG" id="mpd:MCP_2080"/>
<dbReference type="AlphaFoldDB" id="D1Z0D0"/>
<dbReference type="GeneID" id="8681932"/>
<gene>
    <name evidence="1" type="ordered locus">MCP_2080</name>
</gene>
<organism evidence="1 2">
    <name type="scientific">Methanocella paludicola (strain DSM 17711 / JCM 13418 / NBRC 101707 / SANAE)</name>
    <dbReference type="NCBI Taxonomy" id="304371"/>
    <lineage>
        <taxon>Archaea</taxon>
        <taxon>Methanobacteriati</taxon>
        <taxon>Methanobacteriota</taxon>
        <taxon>Stenosarchaea group</taxon>
        <taxon>Methanomicrobia</taxon>
        <taxon>Methanocellales</taxon>
        <taxon>Methanocellaceae</taxon>
        <taxon>Methanocella</taxon>
    </lineage>
</organism>
<dbReference type="InParanoid" id="D1Z0D0"/>
<evidence type="ECO:0008006" key="3">
    <source>
        <dbReference type="Google" id="ProtNLM"/>
    </source>
</evidence>
<dbReference type="InterPro" id="IPR036390">
    <property type="entry name" value="WH_DNA-bd_sf"/>
</dbReference>
<dbReference type="EMBL" id="AP011532">
    <property type="protein sequence ID" value="BAI62152.1"/>
    <property type="molecule type" value="Genomic_DNA"/>
</dbReference>
<sequence>MSLSDFLGDTSQIKIIDFFLGDAGNSYNISELSEMTGLTRMTLSKFIPELVQSRILEVDQSAGNVKTYRLAKNRLVELIVASACAYSSIQGSDPLDKEESIGNIRKGLGLSGVVSERITEPRIESASESPCSEGAWSFPSEGIVILTKESAKKLRDELDDKIRKYENLHGEILINE</sequence>
<dbReference type="SUPFAM" id="SSF46785">
    <property type="entry name" value="Winged helix' DNA-binding domain"/>
    <property type="match status" value="1"/>
</dbReference>
<dbReference type="Proteomes" id="UP000001882">
    <property type="component" value="Chromosome"/>
</dbReference>
<reference evidence="1 2" key="1">
    <citation type="journal article" date="2007" name="Appl. Environ. Microbiol.">
        <title>Isolation of key methanogens for global methane emission from rice paddy fields: a novel isolate affiliated with the clone cluster rice cluster I.</title>
        <authorList>
            <person name="Sakai S."/>
            <person name="Imachi H."/>
            <person name="Sekiguchi Y."/>
            <person name="Ohashi A."/>
            <person name="Harada H."/>
            <person name="Kamagata Y."/>
        </authorList>
    </citation>
    <scope>NUCLEOTIDE SEQUENCE [LARGE SCALE GENOMIC DNA]</scope>
    <source>
        <strain evidence="2">DSM 17711 / JCM 13418 / NBRC 101707 / SANAE</strain>
    </source>
</reference>
<protein>
    <recommendedName>
        <fullName evidence="3">HTH arsR-type domain-containing protein</fullName>
    </recommendedName>
</protein>
<accession>D1Z0D0</accession>
<dbReference type="InterPro" id="IPR036388">
    <property type="entry name" value="WH-like_DNA-bd_sf"/>
</dbReference>
<name>D1Z0D0_METPS</name>
<reference evidence="2" key="3">
    <citation type="journal article" date="2011" name="PLoS ONE">
        <title>Genome sequence of a mesophilic hydrogenotrophic methanogen Methanocella paludicola, the first cultivated representative of the order Methanocellales.</title>
        <authorList>
            <person name="Sakai S."/>
            <person name="Takaki Y."/>
            <person name="Shimamura S."/>
            <person name="Sekine M."/>
            <person name="Tajima T."/>
            <person name="Kosugi H."/>
            <person name="Ichikawa N."/>
            <person name="Tasumi E."/>
            <person name="Hiraki A.T."/>
            <person name="Shimizu A."/>
            <person name="Kato Y."/>
            <person name="Nishiko R."/>
            <person name="Mori K."/>
            <person name="Fujita N."/>
            <person name="Imachi H."/>
            <person name="Takai K."/>
        </authorList>
    </citation>
    <scope>NUCLEOTIDE SEQUENCE [LARGE SCALE GENOMIC DNA]</scope>
    <source>
        <strain evidence="2">DSM 17711 / JCM 13418 / NBRC 101707 / SANAE</strain>
    </source>
</reference>
<dbReference type="Gene3D" id="1.10.10.10">
    <property type="entry name" value="Winged helix-like DNA-binding domain superfamily/Winged helix DNA-binding domain"/>
    <property type="match status" value="1"/>
</dbReference>
<evidence type="ECO:0000313" key="2">
    <source>
        <dbReference type="Proteomes" id="UP000001882"/>
    </source>
</evidence>
<dbReference type="RefSeq" id="WP_012900826.1">
    <property type="nucleotide sequence ID" value="NC_013665.1"/>
</dbReference>
<dbReference type="OrthoDB" id="142841at2157"/>
<reference evidence="1 2" key="2">
    <citation type="journal article" date="2008" name="Int. J. Syst. Evol. Microbiol.">
        <title>Methanocella paludicola gen. nov., sp. nov., a methane-producing archaeon, the first isolate of the lineage 'Rice Cluster I', and proposal of the new archaeal order Methanocellales ord. nov.</title>
        <authorList>
            <person name="Sakai S."/>
            <person name="Imachi H."/>
            <person name="Hanada S."/>
            <person name="Ohashi A."/>
            <person name="Harada H."/>
            <person name="Kamagata Y."/>
        </authorList>
    </citation>
    <scope>NUCLEOTIDE SEQUENCE [LARGE SCALE GENOMIC DNA]</scope>
    <source>
        <strain evidence="2">DSM 17711 / JCM 13418 / NBRC 101707 / SANAE</strain>
    </source>
</reference>